<feature type="region of interest" description="Disordered" evidence="1">
    <location>
        <begin position="469"/>
        <end position="523"/>
    </location>
</feature>
<evidence type="ECO:0000313" key="2">
    <source>
        <dbReference type="EMBL" id="GAX77618.1"/>
    </source>
</evidence>
<organism evidence="2 3">
    <name type="scientific">Chlamydomonas eustigma</name>
    <dbReference type="NCBI Taxonomy" id="1157962"/>
    <lineage>
        <taxon>Eukaryota</taxon>
        <taxon>Viridiplantae</taxon>
        <taxon>Chlorophyta</taxon>
        <taxon>core chlorophytes</taxon>
        <taxon>Chlorophyceae</taxon>
        <taxon>CS clade</taxon>
        <taxon>Chlamydomonadales</taxon>
        <taxon>Chlamydomonadaceae</taxon>
        <taxon>Chlamydomonas</taxon>
    </lineage>
</organism>
<proteinExistence type="predicted"/>
<accession>A0A250X3G7</accession>
<evidence type="ECO:0000256" key="1">
    <source>
        <dbReference type="SAM" id="MobiDB-lite"/>
    </source>
</evidence>
<sequence length="523" mass="56456">MSTIPDFRENGAEDLRSQEVVENHQAFTTSSLMEEVLSKFSQLNHEASFSARMLRGSYEAQRDIVNSIKSLHERPTLTMKDADSIILTWLHCCYLHVSSLPSFSTGTIPLAPLVAATGLLQPFINIEAGVLNIGTPSNTEETADNLSELLRLAGAALVTYHDYLSVTPPPGAPPRDEASLLYATMTIKSLNKPAGTPSIKVMEAMLVEAKEALLHSSVVESISVSTVRGLESIEKEPESQNSDPVGSSGSSVTRSEVEAVAHISSFGLSELRWLMHWLRSQLSRHFAAVRQILGDEEGHSSNMVAAQQDQLCMLKLVPGSPASFVLYCRACLEFQQYKAAHIFAGKGLTVSHALKDDSHLATLLVIHATAAALGGGGPNFNSAEVKDAYVTALNLKQDTMSWLPGVYKDLNPVTLEPECSFLQEHVLKKSGGGGELCVDDEILLPALQMLYPVPEATSVPPGAVVLQEGEEDKEGGDIEDHHVGGLPIIQERQSKNVGGARRRGGSVVGSRQEAPSRTGRRKH</sequence>
<dbReference type="AlphaFoldDB" id="A0A250X3G7"/>
<feature type="region of interest" description="Disordered" evidence="1">
    <location>
        <begin position="231"/>
        <end position="251"/>
    </location>
</feature>
<evidence type="ECO:0000313" key="3">
    <source>
        <dbReference type="Proteomes" id="UP000232323"/>
    </source>
</evidence>
<protein>
    <submittedName>
        <fullName evidence="2">Uncharacterized protein</fullName>
    </submittedName>
</protein>
<feature type="compositionally biased region" description="Polar residues" evidence="1">
    <location>
        <begin position="239"/>
        <end position="251"/>
    </location>
</feature>
<dbReference type="Proteomes" id="UP000232323">
    <property type="component" value="Unassembled WGS sequence"/>
</dbReference>
<gene>
    <name evidence="2" type="ORF">CEUSTIGMA_g5062.t1</name>
</gene>
<reference evidence="2 3" key="1">
    <citation type="submission" date="2017-08" db="EMBL/GenBank/DDBJ databases">
        <title>Acidophilic green algal genome provides insights into adaptation to an acidic environment.</title>
        <authorList>
            <person name="Hirooka S."/>
            <person name="Hirose Y."/>
            <person name="Kanesaki Y."/>
            <person name="Higuchi S."/>
            <person name="Fujiwara T."/>
            <person name="Onuma R."/>
            <person name="Era A."/>
            <person name="Ohbayashi R."/>
            <person name="Uzuka A."/>
            <person name="Nozaki H."/>
            <person name="Yoshikawa H."/>
            <person name="Miyagishima S.Y."/>
        </authorList>
    </citation>
    <scope>NUCLEOTIDE SEQUENCE [LARGE SCALE GENOMIC DNA]</scope>
    <source>
        <strain evidence="2 3">NIES-2499</strain>
    </source>
</reference>
<dbReference type="EMBL" id="BEGY01000026">
    <property type="protein sequence ID" value="GAX77618.1"/>
    <property type="molecule type" value="Genomic_DNA"/>
</dbReference>
<comment type="caution">
    <text evidence="2">The sequence shown here is derived from an EMBL/GenBank/DDBJ whole genome shotgun (WGS) entry which is preliminary data.</text>
</comment>
<name>A0A250X3G7_9CHLO</name>
<dbReference type="OrthoDB" id="531498at2759"/>
<keyword evidence="3" id="KW-1185">Reference proteome</keyword>